<feature type="compositionally biased region" description="Polar residues" evidence="1">
    <location>
        <begin position="7"/>
        <end position="21"/>
    </location>
</feature>
<feature type="region of interest" description="Disordered" evidence="1">
    <location>
        <begin position="3513"/>
        <end position="3533"/>
    </location>
</feature>
<feature type="domain" description="Bacterial Ig-like" evidence="2">
    <location>
        <begin position="1035"/>
        <end position="1124"/>
    </location>
</feature>
<dbReference type="Proteomes" id="UP000248758">
    <property type="component" value="Chromosome 1"/>
</dbReference>
<feature type="compositionally biased region" description="Polar residues" evidence="1">
    <location>
        <begin position="2227"/>
        <end position="2241"/>
    </location>
</feature>
<feature type="domain" description="Bacterial Ig-like" evidence="2">
    <location>
        <begin position="2717"/>
        <end position="2807"/>
    </location>
</feature>
<dbReference type="KEGG" id="tpty:NCTC11468_00571"/>
<feature type="domain" description="Bacterial Ig-like" evidence="2">
    <location>
        <begin position="1231"/>
        <end position="1322"/>
    </location>
</feature>
<feature type="domain" description="Bacterial Ig-like" evidence="2">
    <location>
        <begin position="2419"/>
        <end position="2510"/>
    </location>
</feature>
<feature type="compositionally biased region" description="Polar residues" evidence="1">
    <location>
        <begin position="1930"/>
        <end position="1944"/>
    </location>
</feature>
<feature type="domain" description="Bacterial Ig-like" evidence="2">
    <location>
        <begin position="1331"/>
        <end position="1421"/>
    </location>
</feature>
<feature type="compositionally biased region" description="Polar residues" evidence="1">
    <location>
        <begin position="46"/>
        <end position="62"/>
    </location>
</feature>
<reference evidence="3 4" key="1">
    <citation type="submission" date="2018-06" db="EMBL/GenBank/DDBJ databases">
        <authorList>
            <consortium name="Pathogen Informatics"/>
            <person name="Doyle S."/>
        </authorList>
    </citation>
    <scope>NUCLEOTIDE SEQUENCE [LARGE SCALE GENOMIC DNA]</scope>
    <source>
        <strain evidence="3 4">NCTC11468</strain>
    </source>
</reference>
<name>A0A2X5PFY8_9GAMM</name>
<feature type="domain" description="Bacterial Ig-like" evidence="2">
    <location>
        <begin position="2520"/>
        <end position="2609"/>
    </location>
</feature>
<dbReference type="EC" id="3.4.21.-" evidence="3"/>
<evidence type="ECO:0000256" key="1">
    <source>
        <dbReference type="SAM" id="MobiDB-lite"/>
    </source>
</evidence>
<accession>A0A2X5PFY8</accession>
<feature type="region of interest" description="Disordered" evidence="1">
    <location>
        <begin position="40"/>
        <end position="65"/>
    </location>
</feature>
<feature type="domain" description="Bacterial Ig-like" evidence="2">
    <location>
        <begin position="2816"/>
        <end position="2906"/>
    </location>
</feature>
<feature type="domain" description="Bacterial Ig-like" evidence="2">
    <location>
        <begin position="2617"/>
        <end position="2708"/>
    </location>
</feature>
<dbReference type="Pfam" id="PF19077">
    <property type="entry name" value="Big_13"/>
    <property type="match status" value="37"/>
</dbReference>
<feature type="domain" description="Bacterial Ig-like" evidence="2">
    <location>
        <begin position="340"/>
        <end position="431"/>
    </location>
</feature>
<evidence type="ECO:0000313" key="4">
    <source>
        <dbReference type="Proteomes" id="UP000248758"/>
    </source>
</evidence>
<dbReference type="InterPro" id="IPR044016">
    <property type="entry name" value="Big_13"/>
</dbReference>
<feature type="domain" description="Bacterial Ig-like" evidence="2">
    <location>
        <begin position="1528"/>
        <end position="1619"/>
    </location>
</feature>
<feature type="region of interest" description="Disordered" evidence="1">
    <location>
        <begin position="2917"/>
        <end position="2936"/>
    </location>
</feature>
<feature type="domain" description="Bacterial Ig-like" evidence="2">
    <location>
        <begin position="3115"/>
        <end position="3203"/>
    </location>
</feature>
<organism evidence="3 4">
    <name type="scientific">Tatumella ptyseos</name>
    <dbReference type="NCBI Taxonomy" id="82987"/>
    <lineage>
        <taxon>Bacteria</taxon>
        <taxon>Pseudomonadati</taxon>
        <taxon>Pseudomonadota</taxon>
        <taxon>Gammaproteobacteria</taxon>
        <taxon>Enterobacterales</taxon>
        <taxon>Erwiniaceae</taxon>
        <taxon>Tatumella</taxon>
    </lineage>
</organism>
<feature type="domain" description="Bacterial Ig-like" evidence="2">
    <location>
        <begin position="241"/>
        <end position="332"/>
    </location>
</feature>
<dbReference type="Gene3D" id="2.60.40.10">
    <property type="entry name" value="Immunoglobulins"/>
    <property type="match status" value="38"/>
</dbReference>
<feature type="domain" description="Bacterial Ig-like" evidence="2">
    <location>
        <begin position="3607"/>
        <end position="3694"/>
    </location>
</feature>
<feature type="domain" description="Bacterial Ig-like" evidence="2">
    <location>
        <begin position="142"/>
        <end position="233"/>
    </location>
</feature>
<evidence type="ECO:0000313" key="3">
    <source>
        <dbReference type="EMBL" id="SQK72320.1"/>
    </source>
</evidence>
<feature type="domain" description="Bacterial Ig-like" evidence="2">
    <location>
        <begin position="3015"/>
        <end position="3104"/>
    </location>
</feature>
<feature type="domain" description="Bacterial Ig-like" evidence="2">
    <location>
        <begin position="39"/>
        <end position="134"/>
    </location>
</feature>
<gene>
    <name evidence="3" type="primary">bpr</name>
    <name evidence="3" type="ORF">NCTC11468_00571</name>
</gene>
<protein>
    <submittedName>
        <fullName evidence="3">Bacillopeptidase F</fullName>
        <ecNumber evidence="3">3.4.21.-</ecNumber>
    </submittedName>
</protein>
<feature type="domain" description="Bacterial Ig-like" evidence="2">
    <location>
        <begin position="2122"/>
        <end position="2213"/>
    </location>
</feature>
<feature type="domain" description="Bacterial Ig-like" evidence="2">
    <location>
        <begin position="1924"/>
        <end position="2015"/>
    </location>
</feature>
<feature type="domain" description="Bacterial Ig-like" evidence="2">
    <location>
        <begin position="2222"/>
        <end position="2312"/>
    </location>
</feature>
<dbReference type="NCBIfam" id="NF033510">
    <property type="entry name" value="Ca_tandemer"/>
    <property type="match status" value="37"/>
</dbReference>
<feature type="compositionally biased region" description="Polar residues" evidence="1">
    <location>
        <begin position="3524"/>
        <end position="3533"/>
    </location>
</feature>
<feature type="domain" description="Bacterial Ig-like" evidence="2">
    <location>
        <begin position="1826"/>
        <end position="1916"/>
    </location>
</feature>
<dbReference type="EMBL" id="LS483499">
    <property type="protein sequence ID" value="SQK72320.1"/>
    <property type="molecule type" value="Genomic_DNA"/>
</dbReference>
<feature type="domain" description="Bacterial Ig-like" evidence="2">
    <location>
        <begin position="3311"/>
        <end position="3401"/>
    </location>
</feature>
<feature type="region of interest" description="Disordered" evidence="1">
    <location>
        <begin position="2220"/>
        <end position="2244"/>
    </location>
</feature>
<feature type="domain" description="Bacterial Ig-like" evidence="2">
    <location>
        <begin position="539"/>
        <end position="629"/>
    </location>
</feature>
<feature type="compositionally biased region" description="Polar residues" evidence="1">
    <location>
        <begin position="2920"/>
        <end position="2934"/>
    </location>
</feature>
<feature type="domain" description="Bacterial Ig-like" evidence="2">
    <location>
        <begin position="3212"/>
        <end position="3302"/>
    </location>
</feature>
<proteinExistence type="predicted"/>
<feature type="domain" description="Bacterial Ig-like" evidence="2">
    <location>
        <begin position="3410"/>
        <end position="3500"/>
    </location>
</feature>
<feature type="region of interest" description="Disordered" evidence="1">
    <location>
        <begin position="2814"/>
        <end position="2837"/>
    </location>
</feature>
<dbReference type="InterPro" id="IPR013783">
    <property type="entry name" value="Ig-like_fold"/>
</dbReference>
<feature type="region of interest" description="Disordered" evidence="1">
    <location>
        <begin position="1928"/>
        <end position="1947"/>
    </location>
</feature>
<feature type="domain" description="Bacterial Ig-like" evidence="2">
    <location>
        <begin position="637"/>
        <end position="728"/>
    </location>
</feature>
<keyword evidence="3" id="KW-0378">Hydrolase</keyword>
<dbReference type="InterPro" id="IPR010221">
    <property type="entry name" value="VCBS_dom"/>
</dbReference>
<dbReference type="RefSeq" id="WP_111678344.1">
    <property type="nucleotide sequence ID" value="NZ_LS483499.1"/>
</dbReference>
<dbReference type="NCBIfam" id="TIGR01965">
    <property type="entry name" value="VCBS_repeat"/>
    <property type="match status" value="1"/>
</dbReference>
<feature type="compositionally biased region" description="Polar residues" evidence="1">
    <location>
        <begin position="2821"/>
        <end position="2835"/>
    </location>
</feature>
<feature type="region of interest" description="Disordered" evidence="1">
    <location>
        <begin position="1"/>
        <end position="21"/>
    </location>
</feature>
<feature type="domain" description="Bacterial Ig-like" evidence="2">
    <location>
        <begin position="2321"/>
        <end position="2411"/>
    </location>
</feature>
<feature type="region of interest" description="Disordered" evidence="1">
    <location>
        <begin position="2715"/>
        <end position="2739"/>
    </location>
</feature>
<feature type="region of interest" description="Disordered" evidence="1">
    <location>
        <begin position="2613"/>
        <end position="2632"/>
    </location>
</feature>
<feature type="domain" description="Bacterial Ig-like" evidence="2">
    <location>
        <begin position="934"/>
        <end position="1025"/>
    </location>
</feature>
<feature type="domain" description="Bacterial Ig-like" evidence="2">
    <location>
        <begin position="437"/>
        <end position="530"/>
    </location>
</feature>
<feature type="domain" description="Bacterial Ig-like" evidence="2">
    <location>
        <begin position="735"/>
        <end position="827"/>
    </location>
</feature>
<feature type="domain" description="Bacterial Ig-like" evidence="2">
    <location>
        <begin position="1428"/>
        <end position="1520"/>
    </location>
</feature>
<feature type="domain" description="Bacterial Ig-like" evidence="2">
    <location>
        <begin position="2024"/>
        <end position="2114"/>
    </location>
</feature>
<feature type="compositionally biased region" description="Polar residues" evidence="1">
    <location>
        <begin position="2722"/>
        <end position="2736"/>
    </location>
</feature>
<feature type="domain" description="Bacterial Ig-like" evidence="2">
    <location>
        <begin position="3509"/>
        <end position="3599"/>
    </location>
</feature>
<feature type="domain" description="Bacterial Ig-like" evidence="2">
    <location>
        <begin position="1727"/>
        <end position="1817"/>
    </location>
</feature>
<dbReference type="GO" id="GO:0016787">
    <property type="term" value="F:hydrolase activity"/>
    <property type="evidence" value="ECO:0007669"/>
    <property type="project" value="UniProtKB-KW"/>
</dbReference>
<feature type="region of interest" description="Disordered" evidence="1">
    <location>
        <begin position="138"/>
        <end position="164"/>
    </location>
</feature>
<feature type="domain" description="Bacterial Ig-like" evidence="2">
    <location>
        <begin position="1628"/>
        <end position="1718"/>
    </location>
</feature>
<feature type="region of interest" description="Disordered" evidence="1">
    <location>
        <begin position="831"/>
        <end position="850"/>
    </location>
</feature>
<feature type="domain" description="Bacterial Ig-like" evidence="2">
    <location>
        <begin position="835"/>
        <end position="926"/>
    </location>
</feature>
<feature type="region of interest" description="Disordered" evidence="1">
    <location>
        <begin position="2118"/>
        <end position="2137"/>
    </location>
</feature>
<evidence type="ECO:0000259" key="2">
    <source>
        <dbReference type="Pfam" id="PF19077"/>
    </source>
</evidence>
<feature type="domain" description="Bacterial Ig-like" evidence="2">
    <location>
        <begin position="2914"/>
        <end position="3005"/>
    </location>
</feature>
<sequence length="4097" mass="394869">MHALTDGSHSITTTVTDAAGNTSQPSAAITVTVGPATPAPAGDISLTDSAGDNLSGKTSNDATPILKGTAAAGDTVTILDNGKTIGTATAGSDGSWSSTLPALADGSHSITTTVTDAAGNTSQPSAAIPVTVETTAPAEAGDISLTDSAGDDLSGKTSNDATPILKGTAAAGDTVTILDNGKAIGTATAGSDGSWSSTLPALADGSHSITTTVTDAAGNTGQPSAAIPVTVETTAPAAAGDISLTDSAGDDLSGKASNDATPVLKGTAAAGDTVTILDNGKAIGTATAGSDGSWSSTLPALADGSHSITTTVTDAAGNTSQPSAAIPVTVETTAPAEAGDISLTDSAGDDLSGKASNDATPILKGTAAAGDTVTILDNGKAIGTATAGSDGSWSSTLPALADGSHSITTTVTDAAGNTSQPSAAIPVTIETTAPAAAANVTLTDSAGDDLSGKASNDATPILKGTAAAGDTVTILDNGKAIGTATAGSDGSWSSTLPALADGSHSITTTVTDAAGNTSQPSAAIPVTVETTAPAAAGDVELTDGNGNNLSGAETNDTTPVLKGTAEAGDTVTILDNGKAIGTATAGSDGSWSSTLPALADGSHSITTTVTDAAGNTGQPSAAIPVTIETTAPAAASDVELTDGNGNNLSGAETNDSTPVLKGTAAAGDTVTILDNGKAIGTATAGSDGSWSSTLPALADGSHSITTTVTDAAGNTSQPSAAIPVTVETSAPATAANVTLTDSAGDDLSGKASNDATPILKGTAAAGDTVTILDNGKAIGTATAGSDGSWSSTLPALADGSHSITTTVTDAAGNTSQPSAAIPVTVETTAPAEAGDISLTDSAGDDLSGKTSNDATPILKGTAAAGDTVTILDNGKAIGTATAGSDGSWSSTLPALADGSHSITTTVTDAAGNTGQPSAAIPVTVETTAPAAASDVELTDGNGNNLSRAETNDTTPILKGTAEAGDTVTILDNGKAIGTATAGSDGSWSSTLPALADGSHSITTTVTDAAGNTSQPSAAIPVTVETTAPAEAGDVELTDGNGNNLSGAETNDSTPILKGTAAAGDTVTILDNGKVIGTVTAGSDGSWSSTLPALADGSHSITTTVTDAAGNTSQPSAAIPVTVETSAPAAAANVTLTDSAGDDLSGKASNDATPILKGTTAAGDTVTILDNGKAIGTATAGSDGSWSSTLPALADGSHSITTTVTDAAGNTSQPSAAIPVTIETTAPAAASDVELTDGNGNNLSGAETNDSTPVLKGTAAAGDTVTILDNGKAIGTATAGSDGSWSSTLPALADGSHSITTTVTDAAGNTSQPSAAIPVTVETTAPAAAGDVELTDGNGNNLSGAETNDTTPVLKGTAEAGDTVTILDNGKAIGTATAGSDGSWSSTLPALADGSHSITTTVTDAAGNTGQPSAAIPVTVETSAPAAAANVTLTDSAGDDLSGKASNDATPILKGTTAAGDTVTILDNGKAIGTATAGSDGSWSSTLPALADGSHSITTTVTDAAGNTSQPSAAIPVTIETTAPAAASDVELTDGNGNNLSGAETNDSTPVLKGTAAAGDTVTILDNGKAIGTATAGSDGSWSSTLPALADGSHSITTTVTDAAGNTSQPSAAIPVTVETTAPAAAGDVELTDGNGNNLSGAETNDSTPVLKGTAAAGDTVTILDNGKAIGTATAGSDGSWSSTLPALADGSHSITTTVTDAAGNTSQPSAAIPVTVDTTAPAAAGDVELTDGNGNNLSGAETNDSTPVLKGTAEAGDTVTILDNGKAIGTATAGSDGSWSSTLPALADGSHSITTTVTDAAGNTSQPSAAIPVTVDTTAPAAAGDVELTDGNGNNLSGAETNDTTPILKGTAEAGDTVTILDNGKAIGTATAGSDGSWSSTLPALADGSHSITTTVTDAAGNTGQPSAAIPVTVDTTAPAAASDVELTDGNGNNLSGAETNDTTPVLKGTAEAGDTVTILDNGKAIGTATAGSDGSWSSTLPALADGSHSITTTVTDAAGNTGQPSAAIPVTVDTTAPAAAGDVELTDGNGNNLSGAETNDSTPVLKGTAAAGDTVTILDNGKAIGTATAGSDGSWSSTLPALADGSHSITTTVTDAAGNTSQPSAAIPVTVETTAPAEAGDISLTDSAGDDLSGKTSNDATPILKGTAAAGDTVTILDNGKAIGTATAGSDGSWSSTLPALADGSHSITTTVTDAAGNTSQPSAAIPVTVDTTAPAAAGDVELTDGNGNNLSGAETNDSTPVLKGTAEAGDTVTILDNGKAIGTATAGSDGSWSSTLPALADGSHSITTTVTDAAGNTSQPSAAIPVTVDTTAPAAAGDVELTDGNGNNLSGAETNDTTPILKGTAEAGDTVTILDNGKAIGTATAGSDGSWSSTLPALADGSHSITTTVTDAAGNTGQPSAAIPVTVDTTAPAAASDVELTDGNGNNLSGAETNDTTPILKGTAEAGDTVTILDNGKAIGTATAGSDGSWSSTLPALADGSHSITTTVTDAAGNTSQPSAAIPVTVETTAPAEAGDVELTDGNGNNLSGAETNDSTPVLKGTAAAGDTVTILDNGKAIGTATAGSDGSWSSTLPALADGSHSITTTVTDAAGNTSQPSAAIPVTVETTAPAEAGDISLTDSAGDDLSGKTSNDATPILKGTAAAGDTVTILDNGKAIGTATAGSDGSWSSTLPALADGSHSITTTVTDAAGNTSQPSAAIPVTVDTTAPAAAGDVELTDGNGNNLSGAETNDSTPVLKGTAEAGDTVTILDNGKAIGTATAGSDGSWSSTLPALADGSHSITTTVTDAAGNTSQPSAAIPVTVDTTAPAAAGDVELTDGNGNNLSGAETNDTTPILKGTAEAGDTVTILDNGKAIGTATAGSDGSWSSTLPALADGSHSITTTVTDAAGNTGQPSAAIPVTVDTTAPAAASDVELTDGNGNNLSGAETNDTTPILKGTAEAGDTVTILDNGKAIGTATAGSDGSWSSTLPALADGSHSITTTVTDAAGNTSQPSAAIPVTVETTAPAEAGDVELTDGNGNNLSGAETNDSTPILKGTAAAGDTVTILDNGKVIGTVTAGSDGSWSSTLPALADGSHSITTTVTDAAGNTSQPSAAIPVTVETSAPAAAGDVELTDGNGNNLSGAETNDTTPVLKGTAEAGDTVTILDNGKAIGTATAGSDGSWSSTLPALADGSHSITTTVTDAAGNTSQPSAAIPVTVDTTAPAAAGDVELTDGNGNNLSGAETNDSTPVLKGTAEAGDTVTILDNGKAIGTATAGSDGSWSSTLPALADGSHSITTTVTDAAGNTSQPSAAIPVTVDTTAPAAAGDVELTDGNGNNLSGAETNDTTPILKGTAEAGDTVTILDNGKAIGTATAGSDGSWSSTLPALADGSHSITTTVTDAAGNTGQPSAAIPVTVDTTAPAAAGDVELTDGNGNNLSGAETNDTTPILKGTAEAGDTVTILDNGKAIGTATAGSDGSWSSTLPALADGSHSITTTVTDAAGNTGQPSAAIPVTVDTTAPAAASDVELTDGNGKNLAGADTNDNTPQLTGKATAGNTITVYDGTKAIGTTTVNSDGSWSITLSALADGTHSLTTKVTDSAGNSSDVSNAIAVTIDTQAPASATGITLVDDSGNNIADSSTTDITPILKGNAEAGSTVTISDGSGTLGEATADSEGKWTFTTPVLTDGTYSFTTTVSDAAGNTSHASAAIDTTIESTQLLAVDDTASLDYTTYAEETDKGTSSKTGFSLLDLSLGDVLDLSLVNPASQLQLDVAKGTTENFVVQGDVGGLVASSFDLYIYKYDASSGEYLQYEKVSNWIVGLLAGVSKDLSLSLGEGTYLFLLNSGVGLSVATGYTLHIKSDILETYTSNSAETSGNLISGSSDGSGADTAPAGSVISSVNDTSVAASGYTTISGTYGTLSIDAAGDYTYKLNSGTDVADIGNSETFNYTLTGPNGNTSSATLTISLTDADTDTGTVALPNVSVDLDYATTSEETDKGTSSKTSAALLNLSLGSVLNTSLLNLNNQLHLNVADNTVENITIKATMVGVIASTYDLYVYKYDDETGQYAQYEKVSDWITSALLAGASSPLSLELSQGSYLFMLNGASAYLWRRFTH</sequence>
<feature type="domain" description="Bacterial Ig-like" evidence="2">
    <location>
        <begin position="1131"/>
        <end position="1223"/>
    </location>
</feature>